<proteinExistence type="predicted"/>
<sequence>MPSKPLQNGARLPSGPDQQLCDTLAGSVEESASTMKKDANRALADVHYCGVINKLRFAPLKTNSLVITKKLEYDDQAVHINGEEISLSQCAVRLVRLDTGNEATRCAVAFKACRAHRMVLLHCALIISTSEWEEWPGCKSVEELDSHTMDRLAIVGTYIYTDGTRKAKSGRPW</sequence>
<organism evidence="1 2">
    <name type="scientific">Eumeta variegata</name>
    <name type="common">Bagworm moth</name>
    <name type="synonym">Eumeta japonica</name>
    <dbReference type="NCBI Taxonomy" id="151549"/>
    <lineage>
        <taxon>Eukaryota</taxon>
        <taxon>Metazoa</taxon>
        <taxon>Ecdysozoa</taxon>
        <taxon>Arthropoda</taxon>
        <taxon>Hexapoda</taxon>
        <taxon>Insecta</taxon>
        <taxon>Pterygota</taxon>
        <taxon>Neoptera</taxon>
        <taxon>Endopterygota</taxon>
        <taxon>Lepidoptera</taxon>
        <taxon>Glossata</taxon>
        <taxon>Ditrysia</taxon>
        <taxon>Tineoidea</taxon>
        <taxon>Psychidae</taxon>
        <taxon>Oiketicinae</taxon>
        <taxon>Eumeta</taxon>
    </lineage>
</organism>
<comment type="caution">
    <text evidence="1">The sequence shown here is derived from an EMBL/GenBank/DDBJ whole genome shotgun (WGS) entry which is preliminary data.</text>
</comment>
<evidence type="ECO:0000313" key="2">
    <source>
        <dbReference type="Proteomes" id="UP000299102"/>
    </source>
</evidence>
<protein>
    <submittedName>
        <fullName evidence="1">Uncharacterized protein</fullName>
    </submittedName>
</protein>
<dbReference type="OrthoDB" id="411823at2759"/>
<accession>A0A4C1V0B2</accession>
<gene>
    <name evidence="1" type="ORF">EVAR_84088_1</name>
</gene>
<evidence type="ECO:0000313" key="1">
    <source>
        <dbReference type="EMBL" id="GBP31642.1"/>
    </source>
</evidence>
<dbReference type="Proteomes" id="UP000299102">
    <property type="component" value="Unassembled WGS sequence"/>
</dbReference>
<dbReference type="EMBL" id="BGZK01000249">
    <property type="protein sequence ID" value="GBP31642.1"/>
    <property type="molecule type" value="Genomic_DNA"/>
</dbReference>
<dbReference type="AlphaFoldDB" id="A0A4C1V0B2"/>
<name>A0A4C1V0B2_EUMVA</name>
<keyword evidence="2" id="KW-1185">Reference proteome</keyword>
<reference evidence="1 2" key="1">
    <citation type="journal article" date="2019" name="Commun. Biol.">
        <title>The bagworm genome reveals a unique fibroin gene that provides high tensile strength.</title>
        <authorList>
            <person name="Kono N."/>
            <person name="Nakamura H."/>
            <person name="Ohtoshi R."/>
            <person name="Tomita M."/>
            <person name="Numata K."/>
            <person name="Arakawa K."/>
        </authorList>
    </citation>
    <scope>NUCLEOTIDE SEQUENCE [LARGE SCALE GENOMIC DNA]</scope>
</reference>